<dbReference type="OrthoDB" id="431715at2759"/>
<proteinExistence type="predicted"/>
<dbReference type="GO" id="GO:0006364">
    <property type="term" value="P:rRNA processing"/>
    <property type="evidence" value="ECO:0007669"/>
    <property type="project" value="InterPro"/>
</dbReference>
<accession>A0A1Y1S633</accession>
<gene>
    <name evidence="2" type="ORF">ECANGB1_1447</name>
</gene>
<organism evidence="2 3">
    <name type="scientific">Enterospora canceri</name>
    <dbReference type="NCBI Taxonomy" id="1081671"/>
    <lineage>
        <taxon>Eukaryota</taxon>
        <taxon>Fungi</taxon>
        <taxon>Fungi incertae sedis</taxon>
        <taxon>Microsporidia</taxon>
        <taxon>Enterocytozoonidae</taxon>
        <taxon>Enterospora</taxon>
    </lineage>
</organism>
<evidence type="ECO:0000313" key="2">
    <source>
        <dbReference type="EMBL" id="ORD93878.1"/>
    </source>
</evidence>
<dbReference type="VEuPathDB" id="MicrosporidiaDB:ECANGB1_1447"/>
<dbReference type="SUPFAM" id="SSF50998">
    <property type="entry name" value="Quinoprotein alcohol dehydrogenase-like"/>
    <property type="match status" value="1"/>
</dbReference>
<reference evidence="2 3" key="1">
    <citation type="journal article" date="2017" name="Environ. Microbiol.">
        <title>Decay of the glycolytic pathway and adaptation to intranuclear parasitism within Enterocytozoonidae microsporidia.</title>
        <authorList>
            <person name="Wiredu Boakye D."/>
            <person name="Jaroenlak P."/>
            <person name="Prachumwat A."/>
            <person name="Williams T.A."/>
            <person name="Bateman K.S."/>
            <person name="Itsathitphaisarn O."/>
            <person name="Sritunyalucksana K."/>
            <person name="Paszkiewicz K.H."/>
            <person name="Moore K.A."/>
            <person name="Stentiford G.D."/>
            <person name="Williams B.A."/>
        </authorList>
    </citation>
    <scope>NUCLEOTIDE SEQUENCE [LARGE SCALE GENOMIC DNA]</scope>
    <source>
        <strain evidence="2 3">GB1</strain>
    </source>
</reference>
<dbReference type="InterPro" id="IPR018983">
    <property type="entry name" value="U3_snoRNA-assocProt_15_C"/>
</dbReference>
<dbReference type="Pfam" id="PF09384">
    <property type="entry name" value="UTP15_C"/>
    <property type="match status" value="1"/>
</dbReference>
<name>A0A1Y1S633_9MICR</name>
<feature type="domain" description="U3 small nucleolar RNA-associated protein 15 C-terminal" evidence="1">
    <location>
        <begin position="301"/>
        <end position="426"/>
    </location>
</feature>
<dbReference type="GO" id="GO:0005730">
    <property type="term" value="C:nucleolus"/>
    <property type="evidence" value="ECO:0007669"/>
    <property type="project" value="InterPro"/>
</dbReference>
<protein>
    <recommendedName>
        <fullName evidence="1">U3 small nucleolar RNA-associated protein 15 C-terminal domain-containing protein</fullName>
    </recommendedName>
</protein>
<keyword evidence="3" id="KW-1185">Reference proteome</keyword>
<evidence type="ECO:0000313" key="3">
    <source>
        <dbReference type="Proteomes" id="UP000192639"/>
    </source>
</evidence>
<evidence type="ECO:0000259" key="1">
    <source>
        <dbReference type="Pfam" id="PF09384"/>
    </source>
</evidence>
<dbReference type="EMBL" id="LWDP01000042">
    <property type="protein sequence ID" value="ORD93878.1"/>
    <property type="molecule type" value="Genomic_DNA"/>
</dbReference>
<dbReference type="InterPro" id="IPR011047">
    <property type="entry name" value="Quinoprotein_ADH-like_sf"/>
</dbReference>
<sequence>MNFDDVNYKLPEFNRIQFEKTIEVDGSICNTYCTDKMIVYATETTVYAYDGKKNSKIYNSTIKITTIYAHDDVIYIGFNTNETLFITLSKTVIGKCEMNDAIIAFKKVQDCLLILTPNCIHIYDLKTNRILKEFRLFINLIGIEEYDGRLYVLDKNKIKQIEINNLEMKIIEEKYKFRTKMMSGFRMIKNGCIGFGETRIYVITENGKVDKISHYKSITDILICCNSIYTASKDHHIKAFDFNLKRCSSVNIREPAQNIAFIRDDLYVIGQSGIYIKKKKVPLKIKEDEAKIRKLTDFEEKLTVNTFGRNSKQRNEWERHLMHHNHKKAFALVFAEGDLSNIYSVMKYLYEKRQLKSLLVDQKESFVMEFTGFIVDYFYISDLQPILIECMVILASLYARLLKTKAFDELLELFGNVLEDEIEFGELKIRTVSFLESFMQ</sequence>
<dbReference type="AlphaFoldDB" id="A0A1Y1S633"/>
<dbReference type="Proteomes" id="UP000192639">
    <property type="component" value="Unassembled WGS sequence"/>
</dbReference>
<comment type="caution">
    <text evidence="2">The sequence shown here is derived from an EMBL/GenBank/DDBJ whole genome shotgun (WGS) entry which is preliminary data.</text>
</comment>